<dbReference type="Gene3D" id="3.40.50.150">
    <property type="entry name" value="Vaccinia Virus protein VP39"/>
    <property type="match status" value="1"/>
</dbReference>
<keyword evidence="2 7" id="KW-0698">rRNA processing</keyword>
<evidence type="ECO:0000256" key="8">
    <source>
        <dbReference type="PROSITE-ProRule" id="PRU01026"/>
    </source>
</evidence>
<dbReference type="InterPro" id="IPR020598">
    <property type="entry name" value="rRNA_Ade_methylase_Trfase_N"/>
</dbReference>
<dbReference type="InterPro" id="IPR020596">
    <property type="entry name" value="rRNA_Ade_Mease_Trfase_CS"/>
</dbReference>
<name>A0A1G2EPI4_9BACT</name>
<feature type="binding site" evidence="7 8">
    <location>
        <position position="19"/>
    </location>
    <ligand>
        <name>S-adenosyl-L-methionine</name>
        <dbReference type="ChEBI" id="CHEBI:59789"/>
    </ligand>
</feature>
<comment type="catalytic activity">
    <reaction evidence="7">
        <text>adenosine(1518)/adenosine(1519) in 16S rRNA + 4 S-adenosyl-L-methionine = N(6)-dimethyladenosine(1518)/N(6)-dimethyladenosine(1519) in 16S rRNA + 4 S-adenosyl-L-homocysteine + 4 H(+)</text>
        <dbReference type="Rhea" id="RHEA:19609"/>
        <dbReference type="Rhea" id="RHEA-COMP:10232"/>
        <dbReference type="Rhea" id="RHEA-COMP:10233"/>
        <dbReference type="ChEBI" id="CHEBI:15378"/>
        <dbReference type="ChEBI" id="CHEBI:57856"/>
        <dbReference type="ChEBI" id="CHEBI:59789"/>
        <dbReference type="ChEBI" id="CHEBI:74411"/>
        <dbReference type="ChEBI" id="CHEBI:74493"/>
        <dbReference type="EC" id="2.1.1.182"/>
    </reaction>
</comment>
<keyword evidence="1 7" id="KW-0963">Cytoplasm</keyword>
<accession>A0A1G2EPI4</accession>
<sequence length="263" mass="29633">MKELMKKYGIRPSKRLGQNFLTNKGIAEKVIKAASIDPQDIVLEVGPGLGILTRELAEKAKRVIAVEKDSGLSGLLSKEYENLKNLEIINQDILSFNPDIKKYKVVANLPFYITSPVIRKFLEKDFPPEIMVLIVQKEVAQRIIAKPPKMNLLAVSVQVYAEPKIISYISKGSFYPAPKVDAAILKLTPESKLSLPKLSLLFKIARAGFSHPRKQLVGNLSKELKIEKERIAEWLKKNNIDPARRAETLSMDDWLNLSNESRS</sequence>
<feature type="binding site" evidence="7 8">
    <location>
        <position position="67"/>
    </location>
    <ligand>
        <name>S-adenosyl-L-methionine</name>
        <dbReference type="ChEBI" id="CHEBI:59789"/>
    </ligand>
</feature>
<dbReference type="Gene3D" id="1.10.8.100">
    <property type="entry name" value="Ribosomal RNA adenine dimethylase-like, domain 2"/>
    <property type="match status" value="1"/>
</dbReference>
<feature type="domain" description="Ribosomal RNA adenine methylase transferase N-terminal" evidence="9">
    <location>
        <begin position="26"/>
        <end position="191"/>
    </location>
</feature>
<dbReference type="GO" id="GO:0003723">
    <property type="term" value="F:RNA binding"/>
    <property type="evidence" value="ECO:0007669"/>
    <property type="project" value="UniProtKB-UniRule"/>
</dbReference>
<keyword evidence="4 7" id="KW-0808">Transferase</keyword>
<dbReference type="InterPro" id="IPR001737">
    <property type="entry name" value="KsgA/Erm"/>
</dbReference>
<organism evidence="10 11">
    <name type="scientific">Candidatus Nealsonbacteria bacterium RIFOXYB1_FULL_40_15</name>
    <dbReference type="NCBI Taxonomy" id="1801677"/>
    <lineage>
        <taxon>Bacteria</taxon>
        <taxon>Candidatus Nealsoniibacteriota</taxon>
    </lineage>
</organism>
<dbReference type="PROSITE" id="PS01131">
    <property type="entry name" value="RRNA_A_DIMETH"/>
    <property type="match status" value="1"/>
</dbReference>
<dbReference type="InterPro" id="IPR011530">
    <property type="entry name" value="rRNA_adenine_dimethylase"/>
</dbReference>
<evidence type="ECO:0000259" key="9">
    <source>
        <dbReference type="SMART" id="SM00650"/>
    </source>
</evidence>
<dbReference type="NCBIfam" id="TIGR00755">
    <property type="entry name" value="ksgA"/>
    <property type="match status" value="1"/>
</dbReference>
<feature type="binding site" evidence="7 8">
    <location>
        <position position="21"/>
    </location>
    <ligand>
        <name>S-adenosyl-L-methionine</name>
        <dbReference type="ChEBI" id="CHEBI:59789"/>
    </ligand>
</feature>
<proteinExistence type="inferred from homology"/>
<dbReference type="Pfam" id="PF00398">
    <property type="entry name" value="RrnaAD"/>
    <property type="match status" value="1"/>
</dbReference>
<dbReference type="EMBL" id="MHMM01000009">
    <property type="protein sequence ID" value="OGZ27240.1"/>
    <property type="molecule type" value="Genomic_DNA"/>
</dbReference>
<gene>
    <name evidence="7" type="primary">rsmA</name>
    <name evidence="7" type="synonym">ksgA</name>
    <name evidence="10" type="ORF">A2365_01445</name>
</gene>
<reference evidence="10 11" key="1">
    <citation type="journal article" date="2016" name="Nat. Commun.">
        <title>Thousands of microbial genomes shed light on interconnected biogeochemical processes in an aquifer system.</title>
        <authorList>
            <person name="Anantharaman K."/>
            <person name="Brown C.T."/>
            <person name="Hug L.A."/>
            <person name="Sharon I."/>
            <person name="Castelle C.J."/>
            <person name="Probst A.J."/>
            <person name="Thomas B.C."/>
            <person name="Singh A."/>
            <person name="Wilkins M.J."/>
            <person name="Karaoz U."/>
            <person name="Brodie E.L."/>
            <person name="Williams K.H."/>
            <person name="Hubbard S.S."/>
            <person name="Banfield J.F."/>
        </authorList>
    </citation>
    <scope>NUCLEOTIDE SEQUENCE [LARGE SCALE GENOMIC DNA]</scope>
</reference>
<dbReference type="InterPro" id="IPR029063">
    <property type="entry name" value="SAM-dependent_MTases_sf"/>
</dbReference>
<dbReference type="STRING" id="1801677.A2365_01445"/>
<evidence type="ECO:0000256" key="3">
    <source>
        <dbReference type="ARBA" id="ARBA00022603"/>
    </source>
</evidence>
<feature type="binding site" evidence="7 8">
    <location>
        <position position="92"/>
    </location>
    <ligand>
        <name>S-adenosyl-L-methionine</name>
        <dbReference type="ChEBI" id="CHEBI:59789"/>
    </ligand>
</feature>
<dbReference type="GO" id="GO:0052908">
    <property type="term" value="F:16S rRNA (adenine(1518)-N(6)/adenine(1519)-N(6))-dimethyltransferase activity"/>
    <property type="evidence" value="ECO:0007669"/>
    <property type="project" value="UniProtKB-EC"/>
</dbReference>
<dbReference type="GO" id="GO:0005829">
    <property type="term" value="C:cytosol"/>
    <property type="evidence" value="ECO:0007669"/>
    <property type="project" value="TreeGrafter"/>
</dbReference>
<keyword evidence="6 7" id="KW-0694">RNA-binding</keyword>
<evidence type="ECO:0000313" key="10">
    <source>
        <dbReference type="EMBL" id="OGZ27240.1"/>
    </source>
</evidence>
<comment type="similarity">
    <text evidence="7">Belongs to the class I-like SAM-binding methyltransferase superfamily. rRNA adenine N(6)-methyltransferase family. RsmA subfamily.</text>
</comment>
<comment type="subcellular location">
    <subcellularLocation>
        <location evidence="7">Cytoplasm</location>
    </subcellularLocation>
</comment>
<protein>
    <recommendedName>
        <fullName evidence="7">Ribosomal RNA small subunit methyltransferase A</fullName>
        <ecNumber evidence="7">2.1.1.182</ecNumber>
    </recommendedName>
    <alternativeName>
        <fullName evidence="7">16S rRNA (adenine(1518)-N(6)/adenine(1519)-N(6))-dimethyltransferase</fullName>
    </alternativeName>
    <alternativeName>
        <fullName evidence="7">16S rRNA dimethyladenosine transferase</fullName>
    </alternativeName>
    <alternativeName>
        <fullName evidence="7">16S rRNA dimethylase</fullName>
    </alternativeName>
    <alternativeName>
        <fullName evidence="7">S-adenosylmethionine-6-N', N'-adenosyl(rRNA) dimethyltransferase</fullName>
    </alternativeName>
</protein>
<dbReference type="HAMAP" id="MF_00607">
    <property type="entry name" value="16SrRNA_methyltr_A"/>
    <property type="match status" value="1"/>
</dbReference>
<dbReference type="PANTHER" id="PTHR11727">
    <property type="entry name" value="DIMETHYLADENOSINE TRANSFERASE"/>
    <property type="match status" value="1"/>
</dbReference>
<feature type="binding site" evidence="7 8">
    <location>
        <position position="46"/>
    </location>
    <ligand>
        <name>S-adenosyl-L-methionine</name>
        <dbReference type="ChEBI" id="CHEBI:59789"/>
    </ligand>
</feature>
<evidence type="ECO:0000256" key="1">
    <source>
        <dbReference type="ARBA" id="ARBA00022490"/>
    </source>
</evidence>
<evidence type="ECO:0000256" key="2">
    <source>
        <dbReference type="ARBA" id="ARBA00022552"/>
    </source>
</evidence>
<comment type="function">
    <text evidence="7">Specifically dimethylates two adjacent adenosines (A1518 and A1519) in the loop of a conserved hairpin near the 3'-end of 16S rRNA in the 30S particle. May play a critical role in biogenesis of 30S subunits.</text>
</comment>
<evidence type="ECO:0000313" key="11">
    <source>
        <dbReference type="Proteomes" id="UP000177740"/>
    </source>
</evidence>
<dbReference type="EC" id="2.1.1.182" evidence="7"/>
<dbReference type="SMART" id="SM00650">
    <property type="entry name" value="rADc"/>
    <property type="match status" value="1"/>
</dbReference>
<dbReference type="Proteomes" id="UP000177740">
    <property type="component" value="Unassembled WGS sequence"/>
</dbReference>
<dbReference type="CDD" id="cd02440">
    <property type="entry name" value="AdoMet_MTases"/>
    <property type="match status" value="1"/>
</dbReference>
<evidence type="ECO:0000256" key="7">
    <source>
        <dbReference type="HAMAP-Rule" id="MF_00607"/>
    </source>
</evidence>
<dbReference type="InterPro" id="IPR023165">
    <property type="entry name" value="rRNA_Ade_diMease-like_C"/>
</dbReference>
<evidence type="ECO:0000256" key="6">
    <source>
        <dbReference type="ARBA" id="ARBA00022884"/>
    </source>
</evidence>
<comment type="caution">
    <text evidence="10">The sequence shown here is derived from an EMBL/GenBank/DDBJ whole genome shotgun (WGS) entry which is preliminary data.</text>
</comment>
<dbReference type="PROSITE" id="PS51689">
    <property type="entry name" value="SAM_RNA_A_N6_MT"/>
    <property type="match status" value="1"/>
</dbReference>
<dbReference type="AlphaFoldDB" id="A0A1G2EPI4"/>
<keyword evidence="5 7" id="KW-0949">S-adenosyl-L-methionine</keyword>
<evidence type="ECO:0000256" key="5">
    <source>
        <dbReference type="ARBA" id="ARBA00022691"/>
    </source>
</evidence>
<evidence type="ECO:0000256" key="4">
    <source>
        <dbReference type="ARBA" id="ARBA00022679"/>
    </source>
</evidence>
<dbReference type="PANTHER" id="PTHR11727:SF7">
    <property type="entry name" value="DIMETHYLADENOSINE TRANSFERASE-RELATED"/>
    <property type="match status" value="1"/>
</dbReference>
<feature type="binding site" evidence="7 8">
    <location>
        <position position="108"/>
    </location>
    <ligand>
        <name>S-adenosyl-L-methionine</name>
        <dbReference type="ChEBI" id="CHEBI:59789"/>
    </ligand>
</feature>
<keyword evidence="3 7" id="KW-0489">Methyltransferase</keyword>
<dbReference type="SUPFAM" id="SSF53335">
    <property type="entry name" value="S-adenosyl-L-methionine-dependent methyltransferases"/>
    <property type="match status" value="1"/>
</dbReference>